<dbReference type="CDD" id="cd07346">
    <property type="entry name" value="ABC_6TM_exporters"/>
    <property type="match status" value="1"/>
</dbReference>
<dbReference type="SUPFAM" id="SSF90123">
    <property type="entry name" value="ABC transporter transmembrane region"/>
    <property type="match status" value="2"/>
</dbReference>
<evidence type="ECO:0000256" key="7">
    <source>
        <dbReference type="ARBA" id="ARBA00022989"/>
    </source>
</evidence>
<keyword evidence="8 10" id="KW-0472">Membrane</keyword>
<feature type="domain" description="ABC transmembrane type-1" evidence="12">
    <location>
        <begin position="739"/>
        <end position="1026"/>
    </location>
</feature>
<dbReference type="GO" id="GO:0034040">
    <property type="term" value="F:ATPase-coupled lipid transmembrane transporter activity"/>
    <property type="evidence" value="ECO:0007669"/>
    <property type="project" value="TreeGrafter"/>
</dbReference>
<dbReference type="PANTHER" id="PTHR24221">
    <property type="entry name" value="ATP-BINDING CASSETTE SUB-FAMILY B"/>
    <property type="match status" value="1"/>
</dbReference>
<dbReference type="Gene3D" id="1.20.1560.10">
    <property type="entry name" value="ABC transporter type 1, transmembrane domain"/>
    <property type="match status" value="2"/>
</dbReference>
<evidence type="ECO:0000256" key="1">
    <source>
        <dbReference type="ARBA" id="ARBA00004651"/>
    </source>
</evidence>
<dbReference type="Gene3D" id="3.40.50.300">
    <property type="entry name" value="P-loop containing nucleotide triphosphate hydrolases"/>
    <property type="match status" value="2"/>
</dbReference>
<feature type="region of interest" description="Disordered" evidence="9">
    <location>
        <begin position="362"/>
        <end position="384"/>
    </location>
</feature>
<dbReference type="InterPro" id="IPR011527">
    <property type="entry name" value="ABC1_TM_dom"/>
</dbReference>
<proteinExistence type="predicted"/>
<dbReference type="Pfam" id="PF00005">
    <property type="entry name" value="ABC_tran"/>
    <property type="match status" value="2"/>
</dbReference>
<dbReference type="GO" id="GO:0016887">
    <property type="term" value="F:ATP hydrolysis activity"/>
    <property type="evidence" value="ECO:0007669"/>
    <property type="project" value="InterPro"/>
</dbReference>
<feature type="transmembrane region" description="Helical" evidence="10">
    <location>
        <begin position="780"/>
        <end position="800"/>
    </location>
</feature>
<evidence type="ECO:0000256" key="10">
    <source>
        <dbReference type="SAM" id="Phobius"/>
    </source>
</evidence>
<evidence type="ECO:0000259" key="12">
    <source>
        <dbReference type="PROSITE" id="PS50929"/>
    </source>
</evidence>
<dbReference type="PROSITE" id="PS50929">
    <property type="entry name" value="ABC_TM1F"/>
    <property type="match status" value="2"/>
</dbReference>
<keyword evidence="7 10" id="KW-1133">Transmembrane helix</keyword>
<feature type="transmembrane region" description="Helical" evidence="10">
    <location>
        <begin position="86"/>
        <end position="103"/>
    </location>
</feature>
<dbReference type="InterPro" id="IPR003439">
    <property type="entry name" value="ABC_transporter-like_ATP-bd"/>
</dbReference>
<feature type="transmembrane region" description="Helical" evidence="10">
    <location>
        <begin position="47"/>
        <end position="66"/>
    </location>
</feature>
<evidence type="ECO:0000256" key="8">
    <source>
        <dbReference type="ARBA" id="ARBA00023136"/>
    </source>
</evidence>
<feature type="compositionally biased region" description="Polar residues" evidence="9">
    <location>
        <begin position="362"/>
        <end position="376"/>
    </location>
</feature>
<evidence type="ECO:0000259" key="11">
    <source>
        <dbReference type="PROSITE" id="PS50893"/>
    </source>
</evidence>
<feature type="transmembrane region" description="Helical" evidence="10">
    <location>
        <begin position="164"/>
        <end position="184"/>
    </location>
</feature>
<feature type="domain" description="ABC transporter" evidence="11">
    <location>
        <begin position="1060"/>
        <end position="1295"/>
    </location>
</feature>
<dbReference type="InterPro" id="IPR003593">
    <property type="entry name" value="AAA+_ATPase"/>
</dbReference>
<dbReference type="GO" id="GO:0005886">
    <property type="term" value="C:plasma membrane"/>
    <property type="evidence" value="ECO:0007669"/>
    <property type="project" value="UniProtKB-SubCell"/>
</dbReference>
<reference evidence="13" key="1">
    <citation type="submission" date="2020-02" db="EMBL/GenBank/DDBJ databases">
        <authorList>
            <person name="Meier V. D."/>
        </authorList>
    </citation>
    <scope>NUCLEOTIDE SEQUENCE</scope>
    <source>
        <strain evidence="13">AVDCRST_MAG77</strain>
    </source>
</reference>
<dbReference type="InterPro" id="IPR039421">
    <property type="entry name" value="Type_1_exporter"/>
</dbReference>
<feature type="transmembrane region" description="Helical" evidence="10">
    <location>
        <begin position="883"/>
        <end position="901"/>
    </location>
</feature>
<dbReference type="InterPro" id="IPR036640">
    <property type="entry name" value="ABC1_TM_sf"/>
</dbReference>
<dbReference type="FunFam" id="3.40.50.300:FF:000221">
    <property type="entry name" value="Multidrug ABC transporter ATP-binding protein"/>
    <property type="match status" value="2"/>
</dbReference>
<dbReference type="PROSITE" id="PS50893">
    <property type="entry name" value="ABC_TRANSPORTER_2"/>
    <property type="match status" value="2"/>
</dbReference>
<evidence type="ECO:0000256" key="6">
    <source>
        <dbReference type="ARBA" id="ARBA00022840"/>
    </source>
</evidence>
<organism evidence="13">
    <name type="scientific">uncultured Chloroflexota bacterium</name>
    <dbReference type="NCBI Taxonomy" id="166587"/>
    <lineage>
        <taxon>Bacteria</taxon>
        <taxon>Bacillati</taxon>
        <taxon>Chloroflexota</taxon>
        <taxon>environmental samples</taxon>
    </lineage>
</organism>
<keyword evidence="2" id="KW-0813">Transport</keyword>
<feature type="transmembrane region" description="Helical" evidence="10">
    <location>
        <begin position="854"/>
        <end position="876"/>
    </location>
</feature>
<keyword evidence="5" id="KW-0547">Nucleotide-binding</keyword>
<evidence type="ECO:0000256" key="4">
    <source>
        <dbReference type="ARBA" id="ARBA00022692"/>
    </source>
</evidence>
<comment type="subcellular location">
    <subcellularLocation>
        <location evidence="1">Cell membrane</location>
        <topology evidence="1">Multi-pass membrane protein</topology>
    </subcellularLocation>
</comment>
<evidence type="ECO:0000256" key="9">
    <source>
        <dbReference type="SAM" id="MobiDB-lite"/>
    </source>
</evidence>
<gene>
    <name evidence="13" type="ORF">AVDCRST_MAG77-2204</name>
</gene>
<feature type="domain" description="ABC transmembrane type-1" evidence="12">
    <location>
        <begin position="48"/>
        <end position="332"/>
    </location>
</feature>
<accession>A0A6J4IIL8</accession>
<keyword evidence="3" id="KW-1003">Cell membrane</keyword>
<dbReference type="SMART" id="SM00382">
    <property type="entry name" value="AAA"/>
    <property type="match status" value="2"/>
</dbReference>
<dbReference type="InterPro" id="IPR017871">
    <property type="entry name" value="ABC_transporter-like_CS"/>
</dbReference>
<keyword evidence="6 13" id="KW-0067">ATP-binding</keyword>
<dbReference type="GO" id="GO:0005524">
    <property type="term" value="F:ATP binding"/>
    <property type="evidence" value="ECO:0007669"/>
    <property type="project" value="UniProtKB-KW"/>
</dbReference>
<dbReference type="EMBL" id="CADCTC010000132">
    <property type="protein sequence ID" value="CAA9253142.1"/>
    <property type="molecule type" value="Genomic_DNA"/>
</dbReference>
<name>A0A6J4IIL8_9CHLR</name>
<sequence>MATQIRMNAPGAAGGGAVAPTAAVDRADTSRRLFALTGGPEGVRGRIALAATFGLLATVTGVARLTMQGTAVALLFQSPLPPFTDIVLVLAGVMLLPLLRIVFTMAKELTAHGTAAIMKVKLRKVLYAHLLTLGPSYLHKRRTGEVLLNTVDSVENLQTYFGQYLPQLVVASVAPVGIFVFMAILDLQSALIFLTFALLTLFAPLFFRKATHSGAAGRQSAYKSLAAEFVDSVQGLPTLKVFGRSESRGAMLATKARDLYRTTMKVLAVNIAAGGVGTLCMTLGAAITLCWGAVRVSQGELDIRPLMIVLFLGVEVFRPLRELNQLYHQGLLATSAAIGMFSLLDDQPEVVDAASRGVSPASSTASGQAVSINGTPLPTGEGKGLSPSLRFDNVSFAYEHGKRAALHDVTFDLPAGSTLGLVGPSGAGKSTVVNLLFRFYDPHQGAVFLGDKDVREIPLEQLRDQIAVVAQDTYLFYGTVTDNLRLGNPDATQEEIEAAARAANAHEFILELRDGYDTIVGERGQKLSGGQRQRIAIARAILKDSPILILDEATSHVDSENEAAIQAALERLMKDRTTLIIAHRLSTVAAADQIVVLDQGRVAERGRHAELLERGGVYARLIAAQTRAADDAEAALEDVAALAGANGAGSYAAAATGANGANGHSFSVRGELVEPRPSTGSGRAETADGVPASGILRSHEKPVEPVPLSAWATGMRLLALVRPFWVKLSFTLAGGVIKSALTIALGVASATLASWVASIASERAASAGVQAVGGVPVDQLATLVPLVIGLAVATAAFTWFESWISHDMAYQLLAEMRIAMYQKLDPLAPSYLLTRRSGDLTSIVTSDVETVESFFAHAIAPLFVAVLVPGVAITALAVMNWSLALLLLPFLVAVALSPHYIGSHTERLGNALRRQLGEVNAHVTDSVQGLREIVSFSRGRMRLHEIERNSRGLTDLQVTYGRQLGFQSGAIEGIQAFGGLAVLTYGAYLVTEGALAAAQLPIATMLAFTCFSPVAEIARVAKELANAFGSGRRVFAIHDEPVRVRDGHGVPAGTAVSPAVRFENVSFNYGPGEPQALVNVSFEALPGQTVAIVGRSGAGKSTAAHLMMRFWDPQEGRITFGDRDLREFELNDLRTRISLVSQDIYLFNMSIRENLRLANPDASDADVEEAARKACAHDFILTLPDGYETIAGERGVSLSGGQRQRLAIARALLKRAPILILDEATSHLDTENERTVRAAIDELMEGRTTIVIAHRLSTVRDAHRIVVLDRGHVAEQGTHLELIARNGPYAQLIGAQLALPTDDATVHVNGKPAVLEPVQAGD</sequence>
<evidence type="ECO:0000256" key="3">
    <source>
        <dbReference type="ARBA" id="ARBA00022475"/>
    </source>
</evidence>
<protein>
    <submittedName>
        <fullName evidence="13">Lipid A export ATP-binding/permease protein MsbA</fullName>
    </submittedName>
</protein>
<dbReference type="PANTHER" id="PTHR24221:SF646">
    <property type="entry name" value="HAEMOLYSIN SECRETION ATP-BINDING PROTEIN"/>
    <property type="match status" value="1"/>
</dbReference>
<evidence type="ECO:0000313" key="13">
    <source>
        <dbReference type="EMBL" id="CAA9253142.1"/>
    </source>
</evidence>
<dbReference type="PROSITE" id="PS00211">
    <property type="entry name" value="ABC_TRANSPORTER_1"/>
    <property type="match status" value="2"/>
</dbReference>
<dbReference type="SUPFAM" id="SSF52540">
    <property type="entry name" value="P-loop containing nucleoside triphosphate hydrolases"/>
    <property type="match status" value="2"/>
</dbReference>
<feature type="transmembrane region" description="Helical" evidence="10">
    <location>
        <begin position="190"/>
        <end position="207"/>
    </location>
</feature>
<evidence type="ECO:0000256" key="5">
    <source>
        <dbReference type="ARBA" id="ARBA00022741"/>
    </source>
</evidence>
<feature type="transmembrane region" description="Helical" evidence="10">
    <location>
        <begin position="740"/>
        <end position="760"/>
    </location>
</feature>
<keyword evidence="4 10" id="KW-0812">Transmembrane</keyword>
<feature type="transmembrane region" description="Helical" evidence="10">
    <location>
        <begin position="267"/>
        <end position="294"/>
    </location>
</feature>
<dbReference type="Pfam" id="PF00664">
    <property type="entry name" value="ABC_membrane"/>
    <property type="match status" value="2"/>
</dbReference>
<dbReference type="GO" id="GO:0140359">
    <property type="term" value="F:ABC-type transporter activity"/>
    <property type="evidence" value="ECO:0007669"/>
    <property type="project" value="InterPro"/>
</dbReference>
<evidence type="ECO:0000256" key="2">
    <source>
        <dbReference type="ARBA" id="ARBA00022448"/>
    </source>
</evidence>
<dbReference type="InterPro" id="IPR027417">
    <property type="entry name" value="P-loop_NTPase"/>
</dbReference>
<feature type="domain" description="ABC transporter" evidence="11">
    <location>
        <begin position="389"/>
        <end position="624"/>
    </location>
</feature>